<dbReference type="RefSeq" id="WP_154566895.1">
    <property type="nucleotide sequence ID" value="NZ_VOSW01000127.1"/>
</dbReference>
<sequence>MKASSIISSNPLKRCTVIAALAFATLSMQSTAHAEVDAGNTWQKVRQGGVLRCGAGITPPYVIRDAKTQQYSGVFTEICRGFAQNVLKVKAEFIDTSWPNMIAGVQSGKWDMAMSLSYTEERAKAIRFSTPVTNSSVTFVYNKNNPKLKAAPKAMADLDNADLTIAVMSGSIADKATTAELKKATIMRLPGSDETRLALLSKRADLMADDIATNMIVTAAHPDTLVGFQPAPALVPQPACFGLNKEISDADVAVLNKYIEEQRSSGALDKLTKQAVDATVASEK</sequence>
<dbReference type="Pfam" id="PF00497">
    <property type="entry name" value="SBP_bac_3"/>
    <property type="match status" value="1"/>
</dbReference>
<name>A0A6N6W2G4_9BURK</name>
<accession>A0A6N6W2G4</accession>
<keyword evidence="1 2" id="KW-0732">Signal</keyword>
<evidence type="ECO:0000256" key="2">
    <source>
        <dbReference type="SAM" id="SignalP"/>
    </source>
</evidence>
<evidence type="ECO:0000313" key="4">
    <source>
        <dbReference type="EMBL" id="KAE8754421.1"/>
    </source>
</evidence>
<dbReference type="Proteomes" id="UP000463700">
    <property type="component" value="Unassembled WGS sequence"/>
</dbReference>
<feature type="signal peptide" evidence="2">
    <location>
        <begin position="1"/>
        <end position="34"/>
    </location>
</feature>
<protein>
    <submittedName>
        <fullName evidence="4">Transporter substrate-binding domain-containing protein</fullName>
    </submittedName>
</protein>
<evidence type="ECO:0000313" key="5">
    <source>
        <dbReference type="Proteomes" id="UP000463700"/>
    </source>
</evidence>
<feature type="chain" id="PRO_5026797768" evidence="2">
    <location>
        <begin position="35"/>
        <end position="284"/>
    </location>
</feature>
<evidence type="ECO:0000256" key="1">
    <source>
        <dbReference type="ARBA" id="ARBA00022729"/>
    </source>
</evidence>
<organism evidence="4 5">
    <name type="scientific">Paraburkholderia madseniana</name>
    <dbReference type="NCBI Taxonomy" id="2599607"/>
    <lineage>
        <taxon>Bacteria</taxon>
        <taxon>Pseudomonadati</taxon>
        <taxon>Pseudomonadota</taxon>
        <taxon>Betaproteobacteria</taxon>
        <taxon>Burkholderiales</taxon>
        <taxon>Burkholderiaceae</taxon>
        <taxon>Paraburkholderia</taxon>
    </lineage>
</organism>
<dbReference type="AlphaFoldDB" id="A0A6N6W2G4"/>
<proteinExistence type="predicted"/>
<feature type="domain" description="Solute-binding protein family 3/N-terminal" evidence="3">
    <location>
        <begin position="50"/>
        <end position="279"/>
    </location>
</feature>
<dbReference type="SMART" id="SM00062">
    <property type="entry name" value="PBPb"/>
    <property type="match status" value="1"/>
</dbReference>
<dbReference type="InterPro" id="IPR001638">
    <property type="entry name" value="Solute-binding_3/MltF_N"/>
</dbReference>
<dbReference type="Gene3D" id="3.40.190.10">
    <property type="entry name" value="Periplasmic binding protein-like II"/>
    <property type="match status" value="2"/>
</dbReference>
<gene>
    <name evidence="4" type="ORF">FSO04_39710</name>
</gene>
<dbReference type="PANTHER" id="PTHR35936:SF17">
    <property type="entry name" value="ARGININE-BINDING EXTRACELLULAR PROTEIN ARTP"/>
    <property type="match status" value="1"/>
</dbReference>
<reference evidence="4 5" key="1">
    <citation type="journal article" date="2020" name="Int. J. Syst. Evol. Microbiol.">
        <title>Paraburkholderia madseniana sp. nov., a phenolic acid-degrading bacterium isolated from acidic forest soil.</title>
        <authorList>
            <person name="Wilhelm R.C."/>
            <person name="Murphy S.J.L."/>
            <person name="Feriancek N.M."/>
            <person name="Karasz D.C."/>
            <person name="DeRito C.M."/>
            <person name="Newman J.D."/>
            <person name="Buckley D.H."/>
        </authorList>
    </citation>
    <scope>NUCLEOTIDE SEQUENCE [LARGE SCALE GENOMIC DNA]</scope>
    <source>
        <strain evidence="4 5">RP11</strain>
    </source>
</reference>
<dbReference type="SUPFAM" id="SSF53850">
    <property type="entry name" value="Periplasmic binding protein-like II"/>
    <property type="match status" value="1"/>
</dbReference>
<dbReference type="PANTHER" id="PTHR35936">
    <property type="entry name" value="MEMBRANE-BOUND LYTIC MUREIN TRANSGLYCOSYLASE F"/>
    <property type="match status" value="1"/>
</dbReference>
<dbReference type="OrthoDB" id="8994218at2"/>
<comment type="caution">
    <text evidence="4">The sequence shown here is derived from an EMBL/GenBank/DDBJ whole genome shotgun (WGS) entry which is preliminary data.</text>
</comment>
<dbReference type="EMBL" id="VOSW01000127">
    <property type="protein sequence ID" value="KAE8754421.1"/>
    <property type="molecule type" value="Genomic_DNA"/>
</dbReference>
<evidence type="ECO:0000259" key="3">
    <source>
        <dbReference type="SMART" id="SM00062"/>
    </source>
</evidence>